<protein>
    <recommendedName>
        <fullName evidence="2">DDE-1 domain-containing protein</fullName>
    </recommendedName>
</protein>
<reference evidence="4" key="1">
    <citation type="submission" date="2016-03" db="EMBL/GenBank/DDBJ databases">
        <authorList>
            <person name="Ploux O."/>
        </authorList>
    </citation>
    <scope>NUCLEOTIDE SEQUENCE [LARGE SCALE GENOMIC DNA]</scope>
    <source>
        <strain evidence="4">UK7</strain>
    </source>
</reference>
<dbReference type="STRING" id="914237.A0A1E1LMT1"/>
<sequence>MALNSAPNYYLLHKTKSDYDRAFLQARQEALDDPGEKPAFYASIYFIKEDALRKSVYRAKKVKTRNQQGSYNTYGGNNKILSTYQEEAIRSYCYEQWEAGNGATKWTLLCPRRLGASLPYGLRSIPNSILSILSQLRLRKVIEELEINSGKKLLNMDESGARVGCPTGERVIVPFEVKELYTASPENRKSVTIIETVRGDGRKTLPPYIIAPGKKIMDNWIASELVGDEQLDCSPTGYINNSIMMDYGDHLIKYSHAGSDKPWKLLLLDGHEAHKFDPFVLKLAEAHIKCYWFPSHLTHILQPLDVGIFRPWKHFHNACIRAALRSTEFEYTITSFFRDLTQIRKDALKVYTIKGAFKEAGIWPVSEKAAIKKMRSYGRKKRTIQDSLDEEIQPDLPVLPPNRPEEQWKTVSRIQSYIDQDPTKFSDTSREVFKKTMINTAIDLHKAHLTTVEHATLQEKIKADNNRKKTSRRSIHKGGGSASVADLRERMRMRDEKERTAALRKARKALQAAINRSSQALKAAGVQARKENKEKKKRVLNAPDNLPAPEDLIPLREPDKEPTIAEKASLSQEGYHEYLHAVLQLERELNGELVGEIDFSDVEERDLEIRLGNHHPEAGLGVKYIESSPPLPVYIESSEVESDAGSIDSITRNTDFIPF</sequence>
<dbReference type="PANTHER" id="PTHR19303:SF74">
    <property type="entry name" value="POGO TRANSPOSABLE ELEMENT WITH KRAB DOMAIN"/>
    <property type="match status" value="1"/>
</dbReference>
<dbReference type="EMBL" id="FJUW01000063">
    <property type="protein sequence ID" value="CZT11785.1"/>
    <property type="molecule type" value="Genomic_DNA"/>
</dbReference>
<comment type="caution">
    <text evidence="3">The sequence shown here is derived from an EMBL/GenBank/DDBJ whole genome shotgun (WGS) entry which is preliminary data.</text>
</comment>
<dbReference type="InterPro" id="IPR050863">
    <property type="entry name" value="CenT-Element_Derived"/>
</dbReference>
<dbReference type="Proteomes" id="UP000178129">
    <property type="component" value="Unassembled WGS sequence"/>
</dbReference>
<evidence type="ECO:0000313" key="3">
    <source>
        <dbReference type="EMBL" id="CZT11785.1"/>
    </source>
</evidence>
<dbReference type="InterPro" id="IPR004875">
    <property type="entry name" value="DDE_SF_endonuclease_dom"/>
</dbReference>
<dbReference type="AlphaFoldDB" id="A0A1E1LMT1"/>
<dbReference type="GO" id="GO:0005634">
    <property type="term" value="C:nucleus"/>
    <property type="evidence" value="ECO:0007669"/>
    <property type="project" value="TreeGrafter"/>
</dbReference>
<evidence type="ECO:0000259" key="2">
    <source>
        <dbReference type="Pfam" id="PF03184"/>
    </source>
</evidence>
<evidence type="ECO:0000256" key="1">
    <source>
        <dbReference type="SAM" id="MobiDB-lite"/>
    </source>
</evidence>
<organism evidence="3 4">
    <name type="scientific">Rhynchosporium graminicola</name>
    <dbReference type="NCBI Taxonomy" id="2792576"/>
    <lineage>
        <taxon>Eukaryota</taxon>
        <taxon>Fungi</taxon>
        <taxon>Dikarya</taxon>
        <taxon>Ascomycota</taxon>
        <taxon>Pezizomycotina</taxon>
        <taxon>Leotiomycetes</taxon>
        <taxon>Helotiales</taxon>
        <taxon>Ploettnerulaceae</taxon>
        <taxon>Rhynchosporium</taxon>
    </lineage>
</organism>
<evidence type="ECO:0000313" key="4">
    <source>
        <dbReference type="Proteomes" id="UP000178129"/>
    </source>
</evidence>
<keyword evidence="4" id="KW-1185">Reference proteome</keyword>
<name>A0A1E1LMT1_9HELO</name>
<dbReference type="Pfam" id="PF03184">
    <property type="entry name" value="DDE_1"/>
    <property type="match status" value="1"/>
</dbReference>
<gene>
    <name evidence="3" type="ORF">RCO7_11383</name>
</gene>
<feature type="region of interest" description="Disordered" evidence="1">
    <location>
        <begin position="463"/>
        <end position="483"/>
    </location>
</feature>
<dbReference type="GO" id="GO:0003677">
    <property type="term" value="F:DNA binding"/>
    <property type="evidence" value="ECO:0007669"/>
    <property type="project" value="TreeGrafter"/>
</dbReference>
<feature type="domain" description="DDE-1" evidence="2">
    <location>
        <begin position="190"/>
        <end position="314"/>
    </location>
</feature>
<dbReference type="InParanoid" id="A0A1E1LMT1"/>
<dbReference type="PANTHER" id="PTHR19303">
    <property type="entry name" value="TRANSPOSON"/>
    <property type="match status" value="1"/>
</dbReference>
<proteinExistence type="predicted"/>
<accession>A0A1E1LMT1</accession>